<feature type="transmembrane region" description="Helical" evidence="6">
    <location>
        <begin position="107"/>
        <end position="124"/>
    </location>
</feature>
<reference evidence="8" key="1">
    <citation type="journal article" date="2019" name="Beilstein J. Org. Chem.">
        <title>Nanangenines: drimane sesquiterpenoids as the dominant metabolite cohort of a novel Australian fungus, Aspergillus nanangensis.</title>
        <authorList>
            <person name="Lacey H.J."/>
            <person name="Gilchrist C.L.M."/>
            <person name="Crombie A."/>
            <person name="Kalaitzis J.A."/>
            <person name="Vuong D."/>
            <person name="Rutledge P.J."/>
            <person name="Turner P."/>
            <person name="Pitt J.I."/>
            <person name="Lacey E."/>
            <person name="Chooi Y.H."/>
            <person name="Piggott A.M."/>
        </authorList>
    </citation>
    <scope>NUCLEOTIDE SEQUENCE</scope>
    <source>
        <strain evidence="8">MST-FP2251</strain>
    </source>
</reference>
<sequence>MDEHDDSDREDNSLLPRQPESLEIEESSTWNGDPKQPPPKYRLIAVFIGAFFASADSSLLYVTQDRIARDFHNMAYAPLTVTSFNLGHCIALPVYGALSDRYGCKTILLYAYLLFGVGCALSGLTRSFPVFFLGRIIAGAGGAGMLDLFMVLVCEIYDAKSIAQLRGYVMATGTLGRSCGGPLGGILTDHIGWRWSLAGQTPVAITCTFFAWWLLPAGRRKLQETLQNQNEKPAVQSLDIPGIILFAVFMGSTVLVLDLGGHSLPWGHPVLLLLVLLGSLFGIAFAVNEKMRKEGQLIPPQLLMRSGLRSVFAVQALLCFALLGITSSLAPYYGRVENLSATSTAARLWIQTFGFAAGTLIGSHIVSRSQRYRKLSIVAALVSTTSNALMVVYWADGIDGVEIGYTMTAGFGAGILFATQFQALIQKAPVAQRATATGVYYLCQQAGIIVGAAVMASVTQALFRWRLVSSPESPLVDGSSEHVDRILRDPRSVNGLPSGVQAVVRASYKEAFGYATVLPLISILLVLAAVIAQREERV</sequence>
<evidence type="ECO:0000259" key="7">
    <source>
        <dbReference type="PROSITE" id="PS50850"/>
    </source>
</evidence>
<keyword evidence="3 6" id="KW-1133">Transmembrane helix</keyword>
<dbReference type="GO" id="GO:0000329">
    <property type="term" value="C:fungal-type vacuole membrane"/>
    <property type="evidence" value="ECO:0007669"/>
    <property type="project" value="TreeGrafter"/>
</dbReference>
<dbReference type="Pfam" id="PF07690">
    <property type="entry name" value="MFS_1"/>
    <property type="match status" value="1"/>
</dbReference>
<dbReference type="EMBL" id="VCAU01000003">
    <property type="protein sequence ID" value="KAF9894498.1"/>
    <property type="molecule type" value="Genomic_DNA"/>
</dbReference>
<dbReference type="Gene3D" id="1.20.1250.20">
    <property type="entry name" value="MFS general substrate transporter like domains"/>
    <property type="match status" value="1"/>
</dbReference>
<dbReference type="PROSITE" id="PS50850">
    <property type="entry name" value="MFS"/>
    <property type="match status" value="1"/>
</dbReference>
<proteinExistence type="predicted"/>
<dbReference type="GO" id="GO:0015174">
    <property type="term" value="F:basic amino acid transmembrane transporter activity"/>
    <property type="evidence" value="ECO:0007669"/>
    <property type="project" value="TreeGrafter"/>
</dbReference>
<dbReference type="InterPro" id="IPR011701">
    <property type="entry name" value="MFS"/>
</dbReference>
<organism evidence="8 9">
    <name type="scientific">Aspergillus nanangensis</name>
    <dbReference type="NCBI Taxonomy" id="2582783"/>
    <lineage>
        <taxon>Eukaryota</taxon>
        <taxon>Fungi</taxon>
        <taxon>Dikarya</taxon>
        <taxon>Ascomycota</taxon>
        <taxon>Pezizomycotina</taxon>
        <taxon>Eurotiomycetes</taxon>
        <taxon>Eurotiomycetidae</taxon>
        <taxon>Eurotiales</taxon>
        <taxon>Aspergillaceae</taxon>
        <taxon>Aspergillus</taxon>
        <taxon>Aspergillus subgen. Circumdati</taxon>
    </lineage>
</organism>
<feature type="region of interest" description="Disordered" evidence="5">
    <location>
        <begin position="1"/>
        <end position="36"/>
    </location>
</feature>
<dbReference type="Proteomes" id="UP001194746">
    <property type="component" value="Unassembled WGS sequence"/>
</dbReference>
<dbReference type="PANTHER" id="PTHR23501:SF33">
    <property type="entry name" value="MAJOR FACILITATOR SUPERFAMILY (MFS) PROFILE DOMAIN-CONTAINING PROTEIN"/>
    <property type="match status" value="1"/>
</dbReference>
<evidence type="ECO:0000256" key="1">
    <source>
        <dbReference type="ARBA" id="ARBA00004141"/>
    </source>
</evidence>
<keyword evidence="2 6" id="KW-0812">Transmembrane</keyword>
<dbReference type="InterPro" id="IPR036259">
    <property type="entry name" value="MFS_trans_sf"/>
</dbReference>
<comment type="caution">
    <text evidence="8">The sequence shown here is derived from an EMBL/GenBank/DDBJ whole genome shotgun (WGS) entry which is preliminary data.</text>
</comment>
<keyword evidence="4 6" id="KW-0472">Membrane</keyword>
<feature type="transmembrane region" description="Helical" evidence="6">
    <location>
        <begin position="375"/>
        <end position="395"/>
    </location>
</feature>
<protein>
    <recommendedName>
        <fullName evidence="7">Major facilitator superfamily (MFS) profile domain-containing protein</fullName>
    </recommendedName>
</protein>
<evidence type="ECO:0000256" key="3">
    <source>
        <dbReference type="ARBA" id="ARBA00022989"/>
    </source>
</evidence>
<dbReference type="SUPFAM" id="SSF103473">
    <property type="entry name" value="MFS general substrate transporter"/>
    <property type="match status" value="1"/>
</dbReference>
<name>A0AAD4CZ65_ASPNN</name>
<feature type="transmembrane region" description="Helical" evidence="6">
    <location>
        <begin position="439"/>
        <end position="463"/>
    </location>
</feature>
<accession>A0AAD4CZ65</accession>
<feature type="transmembrane region" description="Helical" evidence="6">
    <location>
        <begin position="269"/>
        <end position="287"/>
    </location>
</feature>
<keyword evidence="9" id="KW-1185">Reference proteome</keyword>
<reference evidence="8" key="2">
    <citation type="submission" date="2020-02" db="EMBL/GenBank/DDBJ databases">
        <authorList>
            <person name="Gilchrist C.L.M."/>
            <person name="Chooi Y.-H."/>
        </authorList>
    </citation>
    <scope>NUCLEOTIDE SEQUENCE</scope>
    <source>
        <strain evidence="8">MST-FP2251</strain>
    </source>
</reference>
<feature type="transmembrane region" description="Helical" evidence="6">
    <location>
        <begin position="345"/>
        <end position="363"/>
    </location>
</feature>
<feature type="transmembrane region" description="Helical" evidence="6">
    <location>
        <begin position="130"/>
        <end position="153"/>
    </location>
</feature>
<feature type="transmembrane region" description="Helical" evidence="6">
    <location>
        <begin position="308"/>
        <end position="333"/>
    </location>
</feature>
<dbReference type="PANTHER" id="PTHR23501">
    <property type="entry name" value="MAJOR FACILITATOR SUPERFAMILY"/>
    <property type="match status" value="1"/>
</dbReference>
<evidence type="ECO:0000256" key="5">
    <source>
        <dbReference type="SAM" id="MobiDB-lite"/>
    </source>
</evidence>
<evidence type="ECO:0000313" key="9">
    <source>
        <dbReference type="Proteomes" id="UP001194746"/>
    </source>
</evidence>
<dbReference type="AlphaFoldDB" id="A0AAD4CZ65"/>
<feature type="transmembrane region" description="Helical" evidence="6">
    <location>
        <begin position="193"/>
        <end position="215"/>
    </location>
</feature>
<feature type="transmembrane region" description="Helical" evidence="6">
    <location>
        <begin position="236"/>
        <end position="257"/>
    </location>
</feature>
<evidence type="ECO:0000256" key="4">
    <source>
        <dbReference type="ARBA" id="ARBA00023136"/>
    </source>
</evidence>
<evidence type="ECO:0000313" key="8">
    <source>
        <dbReference type="EMBL" id="KAF9894498.1"/>
    </source>
</evidence>
<feature type="compositionally biased region" description="Basic and acidic residues" evidence="5">
    <location>
        <begin position="1"/>
        <end position="12"/>
    </location>
</feature>
<feature type="transmembrane region" description="Helical" evidence="6">
    <location>
        <begin position="401"/>
        <end position="418"/>
    </location>
</feature>
<feature type="transmembrane region" description="Helical" evidence="6">
    <location>
        <begin position="511"/>
        <end position="532"/>
    </location>
</feature>
<evidence type="ECO:0000256" key="2">
    <source>
        <dbReference type="ARBA" id="ARBA00022692"/>
    </source>
</evidence>
<gene>
    <name evidence="8" type="ORF">FE257_006381</name>
</gene>
<feature type="transmembrane region" description="Helical" evidence="6">
    <location>
        <begin position="75"/>
        <end position="95"/>
    </location>
</feature>
<evidence type="ECO:0000256" key="6">
    <source>
        <dbReference type="SAM" id="Phobius"/>
    </source>
</evidence>
<comment type="subcellular location">
    <subcellularLocation>
        <location evidence="1">Membrane</location>
        <topology evidence="1">Multi-pass membrane protein</topology>
    </subcellularLocation>
</comment>
<feature type="transmembrane region" description="Helical" evidence="6">
    <location>
        <begin position="43"/>
        <end position="63"/>
    </location>
</feature>
<feature type="domain" description="Major facilitator superfamily (MFS) profile" evidence="7">
    <location>
        <begin position="42"/>
        <end position="534"/>
    </location>
</feature>
<dbReference type="InterPro" id="IPR020846">
    <property type="entry name" value="MFS_dom"/>
</dbReference>